<evidence type="ECO:0000256" key="2">
    <source>
        <dbReference type="ARBA" id="ARBA00022679"/>
    </source>
</evidence>
<dbReference type="Gene3D" id="3.40.1190.20">
    <property type="match status" value="1"/>
</dbReference>
<dbReference type="GO" id="GO:0016301">
    <property type="term" value="F:kinase activity"/>
    <property type="evidence" value="ECO:0007669"/>
    <property type="project" value="UniProtKB-KW"/>
</dbReference>
<name>A0A174YCQ6_9FIRM</name>
<dbReference type="Proteomes" id="UP000078383">
    <property type="component" value="Unassembled WGS sequence"/>
</dbReference>
<keyword evidence="2 5" id="KW-0808">Transferase</keyword>
<dbReference type="Pfam" id="PF00294">
    <property type="entry name" value="PfkB"/>
    <property type="match status" value="1"/>
</dbReference>
<dbReference type="PROSITE" id="PS00584">
    <property type="entry name" value="PFKB_KINASES_2"/>
    <property type="match status" value="1"/>
</dbReference>
<sequence length="264" mass="28883">MRLAAVGSNCIDYYNNIDGGKAFPGGGPVNMAVYTLRLGGEAAYIGPVGDDVYGQIMIETIKAKGVDTSHLRVEKGKTAVTQVELIDGERVFGDYDEGVLEKYKLTDEDIDYIKNFDVVICDVWGKVEGQFKELKEKGIVTAFDCATSPDSEESVKAIPYTDYLFYSVDTGDTKEVREQMERIQKQGPKLVICMMGEEGSLCYDGERYHRFGIVPCDHLVDSMGAGDSYIAGFLTGIVDGLSIEGAMEKGAANATETLKYFGAW</sequence>
<evidence type="ECO:0000259" key="4">
    <source>
        <dbReference type="Pfam" id="PF00294"/>
    </source>
</evidence>
<dbReference type="GeneID" id="303258575"/>
<dbReference type="EC" id="2.7.1.-" evidence="5"/>
<dbReference type="InterPro" id="IPR050306">
    <property type="entry name" value="PfkB_Carbo_kinase"/>
</dbReference>
<dbReference type="PANTHER" id="PTHR43085">
    <property type="entry name" value="HEXOKINASE FAMILY MEMBER"/>
    <property type="match status" value="1"/>
</dbReference>
<evidence type="ECO:0000313" key="6">
    <source>
        <dbReference type="Proteomes" id="UP000078383"/>
    </source>
</evidence>
<dbReference type="SUPFAM" id="SSF53613">
    <property type="entry name" value="Ribokinase-like"/>
    <property type="match status" value="1"/>
</dbReference>
<dbReference type="RefSeq" id="WP_022075166.1">
    <property type="nucleotide sequence ID" value="NZ_CACRUQ010000028.1"/>
</dbReference>
<dbReference type="EMBL" id="CZBX01000018">
    <property type="protein sequence ID" value="CUQ92914.1"/>
    <property type="molecule type" value="Genomic_DNA"/>
</dbReference>
<dbReference type="NCBIfam" id="NF007321">
    <property type="entry name" value="PRK09813.1"/>
    <property type="match status" value="1"/>
</dbReference>
<dbReference type="AlphaFoldDB" id="A0A174YCQ6"/>
<comment type="similarity">
    <text evidence="1">Belongs to the carbohydrate kinase PfkB family.</text>
</comment>
<dbReference type="PROSITE" id="PS00583">
    <property type="entry name" value="PFKB_KINASES_1"/>
    <property type="match status" value="1"/>
</dbReference>
<feature type="domain" description="Carbohydrate kinase PfkB" evidence="4">
    <location>
        <begin position="21"/>
        <end position="263"/>
    </location>
</feature>
<gene>
    <name evidence="5" type="primary">frlD_1</name>
    <name evidence="5" type="ORF">ERS852502_02737</name>
</gene>
<reference evidence="5 6" key="1">
    <citation type="submission" date="2015-09" db="EMBL/GenBank/DDBJ databases">
        <authorList>
            <consortium name="Pathogen Informatics"/>
        </authorList>
    </citation>
    <scope>NUCLEOTIDE SEQUENCE [LARGE SCALE GENOMIC DNA]</scope>
    <source>
        <strain evidence="5 6">2789STDY5834889</strain>
    </source>
</reference>
<accession>A0A174YCQ6</accession>
<dbReference type="InterPro" id="IPR029056">
    <property type="entry name" value="Ribokinase-like"/>
</dbReference>
<evidence type="ECO:0000256" key="1">
    <source>
        <dbReference type="ARBA" id="ARBA00010688"/>
    </source>
</evidence>
<proteinExistence type="inferred from homology"/>
<dbReference type="OrthoDB" id="9775849at2"/>
<evidence type="ECO:0000313" key="5">
    <source>
        <dbReference type="EMBL" id="CUQ92914.1"/>
    </source>
</evidence>
<dbReference type="PANTHER" id="PTHR43085:SF41">
    <property type="entry name" value="FRUCTOSELYSINE 6-KINASE"/>
    <property type="match status" value="1"/>
</dbReference>
<evidence type="ECO:0000256" key="3">
    <source>
        <dbReference type="ARBA" id="ARBA00022777"/>
    </source>
</evidence>
<keyword evidence="3 5" id="KW-0418">Kinase</keyword>
<organism evidence="5 6">
    <name type="scientific">[Ruminococcus] torques</name>
    <dbReference type="NCBI Taxonomy" id="33039"/>
    <lineage>
        <taxon>Bacteria</taxon>
        <taxon>Bacillati</taxon>
        <taxon>Bacillota</taxon>
        <taxon>Clostridia</taxon>
        <taxon>Lachnospirales</taxon>
        <taxon>Lachnospiraceae</taxon>
        <taxon>Mediterraneibacter</taxon>
    </lineage>
</organism>
<dbReference type="InterPro" id="IPR002173">
    <property type="entry name" value="Carboh/pur_kinase_PfkB_CS"/>
</dbReference>
<protein>
    <submittedName>
        <fullName evidence="5">Fructosamine kinase frlD</fullName>
        <ecNumber evidence="5">2.7.1.-</ecNumber>
    </submittedName>
</protein>
<dbReference type="InterPro" id="IPR011611">
    <property type="entry name" value="PfkB_dom"/>
</dbReference>